<gene>
    <name evidence="2" type="ORF">N302_14624</name>
</gene>
<protein>
    <submittedName>
        <fullName evidence="2">Uncharacterized protein</fullName>
    </submittedName>
</protein>
<organism evidence="2 3">
    <name type="scientific">Corvus brachyrhynchos</name>
    <name type="common">American crow</name>
    <dbReference type="NCBI Taxonomy" id="85066"/>
    <lineage>
        <taxon>Eukaryota</taxon>
        <taxon>Metazoa</taxon>
        <taxon>Chordata</taxon>
        <taxon>Craniata</taxon>
        <taxon>Vertebrata</taxon>
        <taxon>Euteleostomi</taxon>
        <taxon>Archelosauria</taxon>
        <taxon>Archosauria</taxon>
        <taxon>Dinosauria</taxon>
        <taxon>Saurischia</taxon>
        <taxon>Theropoda</taxon>
        <taxon>Coelurosauria</taxon>
        <taxon>Aves</taxon>
        <taxon>Neognathae</taxon>
        <taxon>Neoaves</taxon>
        <taxon>Telluraves</taxon>
        <taxon>Australaves</taxon>
        <taxon>Passeriformes</taxon>
        <taxon>Corvoidea</taxon>
        <taxon>Corvidae</taxon>
        <taxon>Corvus</taxon>
    </lineage>
</organism>
<accession>A0A091ETG8</accession>
<sequence>PQPAHALDLLPYSRLSPAPRAGSQLDAVGAEIPSDPCTGYRFFKPGGLFGMKPPEEPFGAARTGPEDSKAMGSPCAVEPGRVSKVEPEEKPGIGAGSLEL</sequence>
<dbReference type="Proteomes" id="UP000052976">
    <property type="component" value="Unassembled WGS sequence"/>
</dbReference>
<name>A0A091ETG8_CORBR</name>
<reference evidence="2 3" key="1">
    <citation type="submission" date="2014-04" db="EMBL/GenBank/DDBJ databases">
        <title>Genome evolution of avian class.</title>
        <authorList>
            <person name="Zhang G."/>
            <person name="Li C."/>
        </authorList>
    </citation>
    <scope>NUCLEOTIDE SEQUENCE [LARGE SCALE GENOMIC DNA]</scope>
    <source>
        <strain evidence="2">BGI_N302</strain>
    </source>
</reference>
<feature type="non-terminal residue" evidence="2">
    <location>
        <position position="100"/>
    </location>
</feature>
<evidence type="ECO:0000313" key="2">
    <source>
        <dbReference type="EMBL" id="KFO60296.1"/>
    </source>
</evidence>
<dbReference type="EMBL" id="KK718926">
    <property type="protein sequence ID" value="KFO60296.1"/>
    <property type="molecule type" value="Genomic_DNA"/>
</dbReference>
<evidence type="ECO:0000313" key="3">
    <source>
        <dbReference type="Proteomes" id="UP000052976"/>
    </source>
</evidence>
<dbReference type="AlphaFoldDB" id="A0A091ETG8"/>
<feature type="region of interest" description="Disordered" evidence="1">
    <location>
        <begin position="51"/>
        <end position="100"/>
    </location>
</feature>
<keyword evidence="3" id="KW-1185">Reference proteome</keyword>
<proteinExistence type="predicted"/>
<feature type="compositionally biased region" description="Basic and acidic residues" evidence="1">
    <location>
        <begin position="81"/>
        <end position="91"/>
    </location>
</feature>
<dbReference type="STRING" id="85066.A0A091ETG8"/>
<feature type="non-terminal residue" evidence="2">
    <location>
        <position position="1"/>
    </location>
</feature>
<evidence type="ECO:0000256" key="1">
    <source>
        <dbReference type="SAM" id="MobiDB-lite"/>
    </source>
</evidence>